<dbReference type="InterPro" id="IPR019660">
    <property type="entry name" value="Put_sensory_transdc_reg_YbjN"/>
</dbReference>
<dbReference type="Pfam" id="PF10722">
    <property type="entry name" value="YbjN"/>
    <property type="match status" value="1"/>
</dbReference>
<protein>
    <submittedName>
        <fullName evidence="2">YbjN domain-containing protein</fullName>
    </submittedName>
</protein>
<evidence type="ECO:0000313" key="3">
    <source>
        <dbReference type="Proteomes" id="UP001225598"/>
    </source>
</evidence>
<keyword evidence="1" id="KW-1133">Transmembrane helix</keyword>
<keyword evidence="1" id="KW-0472">Membrane</keyword>
<name>A0ABY8VJG5_9CORY</name>
<evidence type="ECO:0000313" key="2">
    <source>
        <dbReference type="EMBL" id="WIM68920.1"/>
    </source>
</evidence>
<dbReference type="Proteomes" id="UP001225598">
    <property type="component" value="Chromosome"/>
</dbReference>
<dbReference type="RefSeq" id="WP_284826783.1">
    <property type="nucleotide sequence ID" value="NZ_CP126969.1"/>
</dbReference>
<organism evidence="2 3">
    <name type="scientific">Corynebacterium breve</name>
    <dbReference type="NCBI Taxonomy" id="3049799"/>
    <lineage>
        <taxon>Bacteria</taxon>
        <taxon>Bacillati</taxon>
        <taxon>Actinomycetota</taxon>
        <taxon>Actinomycetes</taxon>
        <taxon>Mycobacteriales</taxon>
        <taxon>Corynebacteriaceae</taxon>
        <taxon>Corynebacterium</taxon>
    </lineage>
</organism>
<sequence>MTTSSPVAPVTLDRIEAAMKEHGVELARDDSRDMATANLNGFLVGFALLSSVLIVRADAMTDIPNDDPNATLYLAANQVNSTAFGARAVVVNRTEKLVVRTERELPIAAGLNDEQLSTTLKSAVDAVLASQDAMVTVIEHFEEIMKDINS</sequence>
<evidence type="ECO:0000256" key="1">
    <source>
        <dbReference type="SAM" id="Phobius"/>
    </source>
</evidence>
<accession>A0ABY8VJG5</accession>
<keyword evidence="3" id="KW-1185">Reference proteome</keyword>
<keyword evidence="1" id="KW-0812">Transmembrane</keyword>
<dbReference type="EMBL" id="CP126969">
    <property type="protein sequence ID" value="WIM68920.1"/>
    <property type="molecule type" value="Genomic_DNA"/>
</dbReference>
<reference evidence="2 3" key="1">
    <citation type="submission" date="2023-05" db="EMBL/GenBank/DDBJ databases">
        <title>Corynebacterium suedekumii sp. nov. and Corynebacterium breve sp. nov. isolated from raw cow's milk.</title>
        <authorList>
            <person name="Baer M.K."/>
            <person name="Mehl L."/>
            <person name="Hellmuth R."/>
            <person name="Marke G."/>
            <person name="Lipski A."/>
        </authorList>
    </citation>
    <scope>NUCLEOTIDE SEQUENCE [LARGE SCALE GENOMIC DNA]</scope>
    <source>
        <strain evidence="2 3">R4</strain>
    </source>
</reference>
<proteinExistence type="predicted"/>
<feature type="transmembrane region" description="Helical" evidence="1">
    <location>
        <begin position="35"/>
        <end position="55"/>
    </location>
</feature>
<gene>
    <name evidence="2" type="ORF">QP027_05960</name>
</gene>